<dbReference type="InterPro" id="IPR000868">
    <property type="entry name" value="Isochorismatase-like_dom"/>
</dbReference>
<evidence type="ECO:0000313" key="5">
    <source>
        <dbReference type="Proteomes" id="UP000533637"/>
    </source>
</evidence>
<dbReference type="Pfam" id="PF00857">
    <property type="entry name" value="Isochorismatase"/>
    <property type="match status" value="1"/>
</dbReference>
<proteinExistence type="predicted"/>
<dbReference type="InterPro" id="IPR036380">
    <property type="entry name" value="Isochorismatase-like_sf"/>
</dbReference>
<keyword evidence="2" id="KW-0732">Signal</keyword>
<dbReference type="InterPro" id="IPR050272">
    <property type="entry name" value="Isochorismatase-like_hydrls"/>
</dbReference>
<sequence>MKMKRFLVACLVLVAGTGMVFAGVSNENKKENEMKEKKAKDEFIIDEHTAIVMTDPQNDFLSEEGKGWGLFGENITKNGTVEHLRQIFDVAAQKDMLVFISPHYYYKHDHEWTFEGPVEKMMHENGMFERKGQLTDEGFEGSGADWLDIYKPYINNTNKVIVTAPHKLFGPENNDLILQLRKRGINKVVICGMSGNLCAESHLRELQERGFEAAVVFDATASARIQGMDADTAAFINFSLLAEKVYTTDEFVKEMQTR</sequence>
<dbReference type="PANTHER" id="PTHR43540">
    <property type="entry name" value="PEROXYUREIDOACRYLATE/UREIDOACRYLATE AMIDOHYDROLASE-RELATED"/>
    <property type="match status" value="1"/>
</dbReference>
<keyword evidence="5" id="KW-1185">Reference proteome</keyword>
<gene>
    <name evidence="4" type="ORF">GGQ57_000437</name>
</gene>
<evidence type="ECO:0000259" key="3">
    <source>
        <dbReference type="Pfam" id="PF00857"/>
    </source>
</evidence>
<dbReference type="Proteomes" id="UP000533637">
    <property type="component" value="Unassembled WGS sequence"/>
</dbReference>
<feature type="domain" description="Isochorismatase-like" evidence="3">
    <location>
        <begin position="49"/>
        <end position="238"/>
    </location>
</feature>
<feature type="chain" id="PRO_5046461483" evidence="2">
    <location>
        <begin position="23"/>
        <end position="258"/>
    </location>
</feature>
<name>A0ABR6KIB2_9BACT</name>
<feature type="signal peptide" evidence="2">
    <location>
        <begin position="1"/>
        <end position="22"/>
    </location>
</feature>
<evidence type="ECO:0000256" key="2">
    <source>
        <dbReference type="SAM" id="SignalP"/>
    </source>
</evidence>
<dbReference type="EMBL" id="JACHOC010000001">
    <property type="protein sequence ID" value="MBB4620563.1"/>
    <property type="molecule type" value="Genomic_DNA"/>
</dbReference>
<comment type="caution">
    <text evidence="4">The sequence shown here is derived from an EMBL/GenBank/DDBJ whole genome shotgun (WGS) entry which is preliminary data.</text>
</comment>
<reference evidence="4 5" key="1">
    <citation type="submission" date="2020-08" db="EMBL/GenBank/DDBJ databases">
        <title>Genomic Encyclopedia of Type Strains, Phase IV (KMG-IV): sequencing the most valuable type-strain genomes for metagenomic binning, comparative biology and taxonomic classification.</title>
        <authorList>
            <person name="Goeker M."/>
        </authorList>
    </citation>
    <scope>NUCLEOTIDE SEQUENCE [LARGE SCALE GENOMIC DNA]</scope>
    <source>
        <strain evidence="4 5">DSM 102983</strain>
    </source>
</reference>
<accession>A0ABR6KIB2</accession>
<organism evidence="4 5">
    <name type="scientific">Parabacteroides faecis</name>
    <dbReference type="NCBI Taxonomy" id="1217282"/>
    <lineage>
        <taxon>Bacteria</taxon>
        <taxon>Pseudomonadati</taxon>
        <taxon>Bacteroidota</taxon>
        <taxon>Bacteroidia</taxon>
        <taxon>Bacteroidales</taxon>
        <taxon>Tannerellaceae</taxon>
        <taxon>Parabacteroides</taxon>
    </lineage>
</organism>
<protein>
    <submittedName>
        <fullName evidence="4">Nicotinamidase-related amidase</fullName>
    </submittedName>
</protein>
<keyword evidence="1" id="KW-0378">Hydrolase</keyword>
<dbReference type="SUPFAM" id="SSF52499">
    <property type="entry name" value="Isochorismatase-like hydrolases"/>
    <property type="match status" value="1"/>
</dbReference>
<dbReference type="Gene3D" id="3.40.50.850">
    <property type="entry name" value="Isochorismatase-like"/>
    <property type="match status" value="1"/>
</dbReference>
<evidence type="ECO:0000313" key="4">
    <source>
        <dbReference type="EMBL" id="MBB4620563.1"/>
    </source>
</evidence>
<evidence type="ECO:0000256" key="1">
    <source>
        <dbReference type="ARBA" id="ARBA00022801"/>
    </source>
</evidence>